<comment type="caution">
    <text evidence="7">The sequence shown here is derived from an EMBL/GenBank/DDBJ whole genome shotgun (WGS) entry which is preliminary data.</text>
</comment>
<keyword evidence="2" id="KW-1003">Cell membrane</keyword>
<protein>
    <recommendedName>
        <fullName evidence="9">Polysaccharide biosynthesis protein</fullName>
    </recommendedName>
</protein>
<evidence type="ECO:0000256" key="6">
    <source>
        <dbReference type="SAM" id="Phobius"/>
    </source>
</evidence>
<keyword evidence="4 6" id="KW-1133">Transmembrane helix</keyword>
<evidence type="ECO:0000313" key="8">
    <source>
        <dbReference type="Proteomes" id="UP001180536"/>
    </source>
</evidence>
<evidence type="ECO:0000256" key="4">
    <source>
        <dbReference type="ARBA" id="ARBA00022989"/>
    </source>
</evidence>
<feature type="transmembrane region" description="Helical" evidence="6">
    <location>
        <begin position="470"/>
        <end position="490"/>
    </location>
</feature>
<dbReference type="PANTHER" id="PTHR30250:SF26">
    <property type="entry name" value="PSMA PROTEIN"/>
    <property type="match status" value="1"/>
</dbReference>
<evidence type="ECO:0000256" key="2">
    <source>
        <dbReference type="ARBA" id="ARBA00022475"/>
    </source>
</evidence>
<evidence type="ECO:0000256" key="3">
    <source>
        <dbReference type="ARBA" id="ARBA00022692"/>
    </source>
</evidence>
<feature type="transmembrane region" description="Helical" evidence="6">
    <location>
        <begin position="402"/>
        <end position="423"/>
    </location>
</feature>
<evidence type="ECO:0008006" key="9">
    <source>
        <dbReference type="Google" id="ProtNLM"/>
    </source>
</evidence>
<comment type="subcellular location">
    <subcellularLocation>
        <location evidence="1">Cell membrane</location>
        <topology evidence="1">Multi-pass membrane protein</topology>
    </subcellularLocation>
</comment>
<evidence type="ECO:0000256" key="1">
    <source>
        <dbReference type="ARBA" id="ARBA00004651"/>
    </source>
</evidence>
<dbReference type="EMBL" id="JAVDXQ010000001">
    <property type="protein sequence ID" value="MDR7295733.1"/>
    <property type="molecule type" value="Genomic_DNA"/>
</dbReference>
<keyword evidence="8" id="KW-1185">Reference proteome</keyword>
<dbReference type="InterPro" id="IPR050833">
    <property type="entry name" value="Poly_Biosynth_Transport"/>
</dbReference>
<reference evidence="7 8" key="1">
    <citation type="submission" date="2023-07" db="EMBL/GenBank/DDBJ databases">
        <title>Sorghum-associated microbial communities from plants grown in Nebraska, USA.</title>
        <authorList>
            <person name="Schachtman D."/>
        </authorList>
    </citation>
    <scope>NUCLEOTIDE SEQUENCE [LARGE SCALE GENOMIC DNA]</scope>
    <source>
        <strain evidence="7 8">BE310</strain>
    </source>
</reference>
<feature type="transmembrane region" description="Helical" evidence="6">
    <location>
        <begin position="429"/>
        <end position="449"/>
    </location>
</feature>
<feature type="transmembrane region" description="Helical" evidence="6">
    <location>
        <begin position="344"/>
        <end position="364"/>
    </location>
</feature>
<feature type="transmembrane region" description="Helical" evidence="6">
    <location>
        <begin position="20"/>
        <end position="39"/>
    </location>
</feature>
<feature type="transmembrane region" description="Helical" evidence="6">
    <location>
        <begin position="45"/>
        <end position="63"/>
    </location>
</feature>
<evidence type="ECO:0000313" key="7">
    <source>
        <dbReference type="EMBL" id="MDR7295733.1"/>
    </source>
</evidence>
<accession>A0ABU1Z5L2</accession>
<keyword evidence="5 6" id="KW-0472">Membrane</keyword>
<feature type="transmembrane region" description="Helical" evidence="6">
    <location>
        <begin position="370"/>
        <end position="390"/>
    </location>
</feature>
<name>A0ABU1Z5L2_9BURK</name>
<keyword evidence="3 6" id="KW-0812">Transmembrane</keyword>
<dbReference type="Proteomes" id="UP001180536">
    <property type="component" value="Unassembled WGS sequence"/>
</dbReference>
<gene>
    <name evidence="7" type="ORF">J2X16_001054</name>
</gene>
<evidence type="ECO:0000256" key="5">
    <source>
        <dbReference type="ARBA" id="ARBA00023136"/>
    </source>
</evidence>
<dbReference type="PANTHER" id="PTHR30250">
    <property type="entry name" value="PST FAMILY PREDICTED COLANIC ACID TRANSPORTER"/>
    <property type="match status" value="1"/>
</dbReference>
<dbReference type="RefSeq" id="WP_310342428.1">
    <property type="nucleotide sequence ID" value="NZ_JAVDXQ010000001.1"/>
</dbReference>
<organism evidence="7 8">
    <name type="scientific">Pelomonas aquatica</name>
    <dbReference type="NCBI Taxonomy" id="431058"/>
    <lineage>
        <taxon>Bacteria</taxon>
        <taxon>Pseudomonadati</taxon>
        <taxon>Pseudomonadota</taxon>
        <taxon>Betaproteobacteria</taxon>
        <taxon>Burkholderiales</taxon>
        <taxon>Sphaerotilaceae</taxon>
        <taxon>Roseateles</taxon>
    </lineage>
</organism>
<proteinExistence type="predicted"/>
<feature type="transmembrane region" description="Helical" evidence="6">
    <location>
        <begin position="126"/>
        <end position="150"/>
    </location>
</feature>
<feature type="transmembrane region" description="Helical" evidence="6">
    <location>
        <begin position="191"/>
        <end position="214"/>
    </location>
</feature>
<sequence>MKALFARLWNSPTFTTWGSLAVRLGGVVLVLPWVLATYAPPEVAVWQLLSSVFVLALLFDFGLAPTFTRMLSFARGGASLAAIQAMRRSAHGQAQVTVQSQSAPDRDAADTLASVYALLRWLYPRLGFGVVAMLGVAGSFAIAGPIAATAAPGQAWLAWGLVLATTWAGFVGNAYAVALQGMNNIAVLRRWEAAAGLAQIGSTLAVLAFNGSLLALVASYQVWIVLNALRNVALMRALHPQLSHVRGQRDPVLLRALWPATWRSGLGVVMGQGIIQSSGWAYAQVAPVAEVASYLLALRLITMVSQFAQAPFYSKLPRLAELQAKGERGEQLALARHGMRMAHWVFVAGAITLAVVAVPLLGLLHSKTAFVPASVWALMCTAFFVERFGAMHLQLYSLSNHIVWHIANGVTGCLMLALALLLYPWLGMLAFALAMLLAYAGFYAVYSIVHSRRAFQFNLWTFERGISLPPAFTLLAALGLARLVPALKAFP</sequence>
<feature type="transmembrane region" description="Helical" evidence="6">
    <location>
        <begin position="156"/>
        <end position="179"/>
    </location>
</feature>